<name>A0A0L8C1T5_ENSAD</name>
<dbReference type="InterPro" id="IPR002821">
    <property type="entry name" value="Hydantoinase_A"/>
</dbReference>
<dbReference type="InterPro" id="IPR049517">
    <property type="entry name" value="ACX-like_C"/>
</dbReference>
<feature type="domain" description="Acetophenone carboxylase-like C-terminal" evidence="3">
    <location>
        <begin position="498"/>
        <end position="666"/>
    </location>
</feature>
<dbReference type="GO" id="GO:0006749">
    <property type="term" value="P:glutathione metabolic process"/>
    <property type="evidence" value="ECO:0007669"/>
    <property type="project" value="TreeGrafter"/>
</dbReference>
<dbReference type="PANTHER" id="PTHR11365:SF23">
    <property type="entry name" value="HYPOTHETICAL 5-OXOPROLINASE (EUROFUNG)-RELATED"/>
    <property type="match status" value="1"/>
</dbReference>
<dbReference type="GO" id="GO:0005829">
    <property type="term" value="C:cytosol"/>
    <property type="evidence" value="ECO:0007669"/>
    <property type="project" value="TreeGrafter"/>
</dbReference>
<feature type="domain" description="Hydantoinase/oxoprolinase N-terminal" evidence="2">
    <location>
        <begin position="5"/>
        <end position="178"/>
    </location>
</feature>
<proteinExistence type="predicted"/>
<reference evidence="5" key="1">
    <citation type="submission" date="2015-07" db="EMBL/GenBank/DDBJ databases">
        <title>Whole genome sequence of an Ensifer adhaerens strain isolated from a cave pool in the Wind Cave National Park.</title>
        <authorList>
            <person name="Eng W.W.H."/>
            <person name="Gan H.M."/>
            <person name="Barton H.A."/>
            <person name="Savka M.A."/>
        </authorList>
    </citation>
    <scope>NUCLEOTIDE SEQUENCE [LARGE SCALE GENOMIC DNA]</scope>
    <source>
        <strain evidence="5">SD006</strain>
    </source>
</reference>
<comment type="caution">
    <text evidence="4">The sequence shown here is derived from an EMBL/GenBank/DDBJ whole genome shotgun (WGS) entry which is preliminary data.</text>
</comment>
<dbReference type="Pfam" id="PF01968">
    <property type="entry name" value="Hydantoinase_A"/>
    <property type="match status" value="1"/>
</dbReference>
<dbReference type="AlphaFoldDB" id="A0A0L8C1T5"/>
<dbReference type="InterPro" id="IPR008040">
    <property type="entry name" value="Hydant_A_N"/>
</dbReference>
<dbReference type="GO" id="GO:0017168">
    <property type="term" value="F:5-oxoprolinase (ATP-hydrolyzing) activity"/>
    <property type="evidence" value="ECO:0007669"/>
    <property type="project" value="TreeGrafter"/>
</dbReference>
<evidence type="ECO:0000259" key="2">
    <source>
        <dbReference type="Pfam" id="PF05378"/>
    </source>
</evidence>
<dbReference type="EMBL" id="LGAP01000002">
    <property type="protein sequence ID" value="KOF20902.1"/>
    <property type="molecule type" value="Genomic_DNA"/>
</dbReference>
<evidence type="ECO:0000259" key="3">
    <source>
        <dbReference type="Pfam" id="PF19278"/>
    </source>
</evidence>
<sequence>MQNLRVAVDVGGTFTDICIMDETTGRIRVEKTSSSADPIDGIMSGVEKAGIDLSKVALFSHGTTVATNALITRRLPRTAMVCTRGFRDVIEIRRANKEDLWDTYKDVVPPYVPRRDRLVVSERVDAQGGIVASLDEEEAREVARILKRRNVAAVAVCFMNAFMNGANERRMKEILMEVMPGVPVSTSSEVLPEIFEHERFSTTVANAALSPVVVDYTSRLGKRLQQEGYERDLLLLHTGGGVMTPKSVEDFAARLAGSGIAAGAIASKYIAELCGFRNSIGLDMGGTSTDVSLAYDGQSRITKDWFIEFGYPIRFSSIEVLTIGAGGGSLAWTDEAGSLRNGPQSAGANPGPACYAKGNRQPTNTDANVVLGRLGTSLAGGKITLDANLALEAVREGVAEPFGLEPHAAADAIIHVANANMSDAVRLISISRGYDPRDFALVAFGGAGALHGAAIARELSIPAVIVPPNPGVTSALGCLLVDMQHDFSESYLKAAADADATAIEEAFLRLEQEASERLAHEGVAAKDVVLQRSIDMMYLGQWRSLAVSAPSPVADIAPLVEAFHREHQREYNFRRDETPVSLFRINLKAVGMVPKASLARHEPSGLTPEPKTWRSVWFAADAALDTPVYDRETLPAGFVFKGPAIVEQLDSTVVVPPGTTAEVDTYLNIIIRIEGEANV</sequence>
<dbReference type="Proteomes" id="UP000037425">
    <property type="component" value="Unassembled WGS sequence"/>
</dbReference>
<dbReference type="PANTHER" id="PTHR11365">
    <property type="entry name" value="5-OXOPROLINASE RELATED"/>
    <property type="match status" value="1"/>
</dbReference>
<evidence type="ECO:0000313" key="4">
    <source>
        <dbReference type="EMBL" id="KOF20902.1"/>
    </source>
</evidence>
<gene>
    <name evidence="4" type="ORF">AC244_05650</name>
</gene>
<dbReference type="Pfam" id="PF19278">
    <property type="entry name" value="Hydant_A_C"/>
    <property type="match status" value="1"/>
</dbReference>
<protein>
    <submittedName>
        <fullName evidence="4">Hydantoinase</fullName>
    </submittedName>
</protein>
<evidence type="ECO:0000259" key="1">
    <source>
        <dbReference type="Pfam" id="PF01968"/>
    </source>
</evidence>
<dbReference type="PATRIC" id="fig|106592.7.peg.2766"/>
<dbReference type="RefSeq" id="WP_053247835.1">
    <property type="nucleotide sequence ID" value="NZ_LGAP01000002.1"/>
</dbReference>
<dbReference type="SUPFAM" id="SSF53067">
    <property type="entry name" value="Actin-like ATPase domain"/>
    <property type="match status" value="1"/>
</dbReference>
<dbReference type="OrthoDB" id="9759608at2"/>
<dbReference type="InterPro" id="IPR045079">
    <property type="entry name" value="Oxoprolinase-like"/>
</dbReference>
<evidence type="ECO:0000313" key="5">
    <source>
        <dbReference type="Proteomes" id="UP000037425"/>
    </source>
</evidence>
<feature type="domain" description="Hydantoinase A/oxoprolinase" evidence="1">
    <location>
        <begin position="199"/>
        <end position="486"/>
    </location>
</feature>
<accession>A0A0L8C1T5</accession>
<dbReference type="Pfam" id="PF05378">
    <property type="entry name" value="Hydant_A_N"/>
    <property type="match status" value="1"/>
</dbReference>
<organism evidence="4 5">
    <name type="scientific">Ensifer adhaerens</name>
    <name type="common">Sinorhizobium morelense</name>
    <dbReference type="NCBI Taxonomy" id="106592"/>
    <lineage>
        <taxon>Bacteria</taxon>
        <taxon>Pseudomonadati</taxon>
        <taxon>Pseudomonadota</taxon>
        <taxon>Alphaproteobacteria</taxon>
        <taxon>Hyphomicrobiales</taxon>
        <taxon>Rhizobiaceae</taxon>
        <taxon>Sinorhizobium/Ensifer group</taxon>
        <taxon>Ensifer</taxon>
    </lineage>
</organism>
<dbReference type="InterPro" id="IPR043129">
    <property type="entry name" value="ATPase_NBD"/>
</dbReference>